<name>A0A1M4S595_9ACTN</name>
<keyword evidence="2" id="KW-1185">Reference proteome</keyword>
<accession>A0A1M4S595</accession>
<proteinExistence type="predicted"/>
<dbReference type="OrthoDB" id="5245004at2"/>
<dbReference type="RefSeq" id="WP_072787602.1">
    <property type="nucleotide sequence ID" value="NZ_FQUL01000001.1"/>
</dbReference>
<dbReference type="EMBL" id="FQUL01000001">
    <property type="protein sequence ID" value="SHE27373.1"/>
    <property type="molecule type" value="Genomic_DNA"/>
</dbReference>
<protein>
    <submittedName>
        <fullName evidence="1">Uncharacterized protein</fullName>
    </submittedName>
</protein>
<dbReference type="Proteomes" id="UP000184295">
    <property type="component" value="Unassembled WGS sequence"/>
</dbReference>
<evidence type="ECO:0000313" key="2">
    <source>
        <dbReference type="Proteomes" id="UP000184295"/>
    </source>
</evidence>
<reference evidence="2" key="1">
    <citation type="submission" date="2016-11" db="EMBL/GenBank/DDBJ databases">
        <authorList>
            <person name="Varghese N."/>
            <person name="Submissions S."/>
        </authorList>
    </citation>
    <scope>NUCLEOTIDE SEQUENCE [LARGE SCALE GENOMIC DNA]</scope>
    <source>
        <strain evidence="2">DSM 19514</strain>
    </source>
</reference>
<dbReference type="STRING" id="1121881.SAMN02745225_00061"/>
<organism evidence="1 2">
    <name type="scientific">Ferrithrix thermotolerans DSM 19514</name>
    <dbReference type="NCBI Taxonomy" id="1121881"/>
    <lineage>
        <taxon>Bacteria</taxon>
        <taxon>Bacillati</taxon>
        <taxon>Actinomycetota</taxon>
        <taxon>Acidimicrobiia</taxon>
        <taxon>Acidimicrobiales</taxon>
        <taxon>Acidimicrobiaceae</taxon>
        <taxon>Ferrithrix</taxon>
    </lineage>
</organism>
<sequence length="67" mass="7564">MKKGRHRKFEEARKAKRAFIEPKVRCEECGGDSEEGHASWCLAYLDDEDEVFTSSSSHTDDSNALGD</sequence>
<gene>
    <name evidence="1" type="ORF">SAMN02745225_00061</name>
</gene>
<dbReference type="AlphaFoldDB" id="A0A1M4S595"/>
<evidence type="ECO:0000313" key="1">
    <source>
        <dbReference type="EMBL" id="SHE27373.1"/>
    </source>
</evidence>